<dbReference type="Proteomes" id="UP000515121">
    <property type="component" value="Unplaced"/>
</dbReference>
<name>A0A6P5XQW9_DURZI</name>
<dbReference type="SMART" id="SM00239">
    <property type="entry name" value="C2"/>
    <property type="match status" value="1"/>
</dbReference>
<reference evidence="4" key="1">
    <citation type="submission" date="2025-08" db="UniProtKB">
        <authorList>
            <consortium name="RefSeq"/>
        </authorList>
    </citation>
    <scope>IDENTIFICATION</scope>
    <source>
        <tissue evidence="4">Fruit stalk</tissue>
    </source>
</reference>
<evidence type="ECO:0000256" key="1">
    <source>
        <dbReference type="SAM" id="MobiDB-lite"/>
    </source>
</evidence>
<evidence type="ECO:0000313" key="4">
    <source>
        <dbReference type="RefSeq" id="XP_022730332.1"/>
    </source>
</evidence>
<feature type="compositionally biased region" description="Polar residues" evidence="1">
    <location>
        <begin position="298"/>
        <end position="314"/>
    </location>
</feature>
<accession>A0A6P5XQW9</accession>
<proteinExistence type="predicted"/>
<organism evidence="3 4">
    <name type="scientific">Durio zibethinus</name>
    <name type="common">Durian</name>
    <dbReference type="NCBI Taxonomy" id="66656"/>
    <lineage>
        <taxon>Eukaryota</taxon>
        <taxon>Viridiplantae</taxon>
        <taxon>Streptophyta</taxon>
        <taxon>Embryophyta</taxon>
        <taxon>Tracheophyta</taxon>
        <taxon>Spermatophyta</taxon>
        <taxon>Magnoliopsida</taxon>
        <taxon>eudicotyledons</taxon>
        <taxon>Gunneridae</taxon>
        <taxon>Pentapetalae</taxon>
        <taxon>rosids</taxon>
        <taxon>malvids</taxon>
        <taxon>Malvales</taxon>
        <taxon>Malvaceae</taxon>
        <taxon>Helicteroideae</taxon>
        <taxon>Durio</taxon>
    </lineage>
</organism>
<dbReference type="InterPro" id="IPR000008">
    <property type="entry name" value="C2_dom"/>
</dbReference>
<dbReference type="AlphaFoldDB" id="A0A6P5XQW9"/>
<protein>
    <submittedName>
        <fullName evidence="4">Uncharacterized protein LOC111285258</fullName>
    </submittedName>
</protein>
<sequence length="440" mass="48870">MDSFSRSSGFHFNPNSNTIDDADRDSEFSGILEIYVHHARNIHNICIYDNQDVYAKFSLTYNPDDTHSTRIINGGGKNPEFNDNLMMKVNQIDAVLKCEIWMLSRARNYMEDQLLGFALVPISQVVGKGKVTHDYSLTSTDLFHSPAGTVKLSLSLNTSIPVNSQTNSFPETTTTSSSISAEVVLLDRKISQVILDPVEYSRIEFPDINVVRENQQMVSEYFDGLNSRPGIASFLHLGASHQHVEDYEMTAEENHGGFISPNGSLQNSGFFSSSTTSLSDDRNSADSTEKKKSLGGESPNSLNASVTTETNPSSGACPDTPTSKKGGETRDEKDSNYSSKEEENNKEGSMNSVKFGQVFSAPLGNINLEAEQSAMQQQIVDMYMRSMQQFTESLAKMKLPMDLDKPECEDRGDVIQNHSKKIEHEKKDGSRVFYGSRAFF</sequence>
<dbReference type="PANTHER" id="PTHR31208">
    <property type="entry name" value="EXPRESSED PROTEIN"/>
    <property type="match status" value="1"/>
</dbReference>
<dbReference type="OrthoDB" id="270970at2759"/>
<evidence type="ECO:0000259" key="2">
    <source>
        <dbReference type="PROSITE" id="PS50004"/>
    </source>
</evidence>
<dbReference type="Pfam" id="PF00168">
    <property type="entry name" value="C2"/>
    <property type="match status" value="1"/>
</dbReference>
<gene>
    <name evidence="4" type="primary">LOC111285258</name>
</gene>
<dbReference type="Gene3D" id="2.60.40.150">
    <property type="entry name" value="C2 domain"/>
    <property type="match status" value="1"/>
</dbReference>
<dbReference type="SUPFAM" id="SSF49562">
    <property type="entry name" value="C2 domain (Calcium/lipid-binding domain, CaLB)"/>
    <property type="match status" value="1"/>
</dbReference>
<feature type="region of interest" description="Disordered" evidence="1">
    <location>
        <begin position="254"/>
        <end position="351"/>
    </location>
</feature>
<dbReference type="RefSeq" id="XP_022730332.1">
    <property type="nucleotide sequence ID" value="XM_022874597.1"/>
</dbReference>
<dbReference type="PROSITE" id="PS50004">
    <property type="entry name" value="C2"/>
    <property type="match status" value="1"/>
</dbReference>
<dbReference type="CDD" id="cd00030">
    <property type="entry name" value="C2"/>
    <property type="match status" value="1"/>
</dbReference>
<feature type="domain" description="C2" evidence="2">
    <location>
        <begin position="13"/>
        <end position="135"/>
    </location>
</feature>
<dbReference type="InterPro" id="IPR035892">
    <property type="entry name" value="C2_domain_sf"/>
</dbReference>
<dbReference type="KEGG" id="dzi:111285258"/>
<keyword evidence="3" id="KW-1185">Reference proteome</keyword>
<feature type="compositionally biased region" description="Low complexity" evidence="1">
    <location>
        <begin position="267"/>
        <end position="278"/>
    </location>
</feature>
<feature type="compositionally biased region" description="Basic and acidic residues" evidence="1">
    <location>
        <begin position="279"/>
        <end position="294"/>
    </location>
</feature>
<feature type="compositionally biased region" description="Basic and acidic residues" evidence="1">
    <location>
        <begin position="325"/>
        <end position="346"/>
    </location>
</feature>
<dbReference type="GeneID" id="111285258"/>
<evidence type="ECO:0000313" key="3">
    <source>
        <dbReference type="Proteomes" id="UP000515121"/>
    </source>
</evidence>
<dbReference type="PANTHER" id="PTHR31208:SF3">
    <property type="entry name" value="OS01G0953500 PROTEIN"/>
    <property type="match status" value="1"/>
</dbReference>